<feature type="compositionally biased region" description="Polar residues" evidence="1">
    <location>
        <begin position="1"/>
        <end position="12"/>
    </location>
</feature>
<organism evidence="2 3">
    <name type="scientific">Phellinidium pouzarii</name>
    <dbReference type="NCBI Taxonomy" id="167371"/>
    <lineage>
        <taxon>Eukaryota</taxon>
        <taxon>Fungi</taxon>
        <taxon>Dikarya</taxon>
        <taxon>Basidiomycota</taxon>
        <taxon>Agaricomycotina</taxon>
        <taxon>Agaricomycetes</taxon>
        <taxon>Hymenochaetales</taxon>
        <taxon>Hymenochaetaceae</taxon>
        <taxon>Phellinidium</taxon>
    </lineage>
</organism>
<keyword evidence="3" id="KW-1185">Reference proteome</keyword>
<dbReference type="Proteomes" id="UP000308199">
    <property type="component" value="Unassembled WGS sequence"/>
</dbReference>
<dbReference type="EMBL" id="SGPK01000047">
    <property type="protein sequence ID" value="THH10003.1"/>
    <property type="molecule type" value="Genomic_DNA"/>
</dbReference>
<dbReference type="PANTHER" id="PTHR37332">
    <property type="entry name" value="EXPRESSED PROTEIN"/>
    <property type="match status" value="1"/>
</dbReference>
<feature type="compositionally biased region" description="Polar residues" evidence="1">
    <location>
        <begin position="19"/>
        <end position="28"/>
    </location>
</feature>
<evidence type="ECO:0000256" key="1">
    <source>
        <dbReference type="SAM" id="MobiDB-lite"/>
    </source>
</evidence>
<reference evidence="2 3" key="1">
    <citation type="submission" date="2019-02" db="EMBL/GenBank/DDBJ databases">
        <title>Genome sequencing of the rare red list fungi Phellinidium pouzarii.</title>
        <authorList>
            <person name="Buettner E."/>
            <person name="Kellner H."/>
        </authorList>
    </citation>
    <scope>NUCLEOTIDE SEQUENCE [LARGE SCALE GENOMIC DNA]</scope>
    <source>
        <strain evidence="2 3">DSM 108285</strain>
    </source>
</reference>
<evidence type="ECO:0000313" key="2">
    <source>
        <dbReference type="EMBL" id="THH10003.1"/>
    </source>
</evidence>
<dbReference type="OrthoDB" id="14339at2759"/>
<gene>
    <name evidence="2" type="ORF">EW145_g1622</name>
</gene>
<dbReference type="AlphaFoldDB" id="A0A4V3XDJ4"/>
<feature type="compositionally biased region" description="Polar residues" evidence="1">
    <location>
        <begin position="61"/>
        <end position="99"/>
    </location>
</feature>
<comment type="caution">
    <text evidence="2">The sequence shown here is derived from an EMBL/GenBank/DDBJ whole genome shotgun (WGS) entry which is preliminary data.</text>
</comment>
<feature type="compositionally biased region" description="Polar residues" evidence="1">
    <location>
        <begin position="42"/>
        <end position="53"/>
    </location>
</feature>
<name>A0A4V3XDJ4_9AGAM</name>
<feature type="region of interest" description="Disordered" evidence="1">
    <location>
        <begin position="1"/>
        <end position="99"/>
    </location>
</feature>
<protein>
    <submittedName>
        <fullName evidence="2">Uncharacterized protein</fullName>
    </submittedName>
</protein>
<dbReference type="PANTHER" id="PTHR37332:SF1">
    <property type="entry name" value="ELMO DOMAIN-CONTAINING PROTEIN"/>
    <property type="match status" value="1"/>
</dbReference>
<accession>A0A4V3XDJ4</accession>
<proteinExistence type="predicted"/>
<sequence length="406" mass="44241">MASTDAGGQSRPSMRRKSSAQTLLNTFKSSANNPPPTAPASQLSMQIPPTVINSGHGGASTPVSTTQREWDTQSMKSDSVSSSTPLGQGNANGSPALIQGTSVESLRDLVTKRMITLTYLRNVHEGSAALSRRSHWFNTVMMTRADLDRVFSNTLMKRRTLSFAILGMSLSGIFDNTNANDLMKSLLNILTEHEQSKEENYKPKMRFFKSNKMPRRQTNAMNDYAMTVPEANEASFLVMPHVPFPLDYHQTLLSLLDILSEVYHRLSKILGPSPFPHSGQYMMGPLGVLTPHPGVSYLFQGVEGTQTHDADGNGSLWGIANGAGIGAGPPAGSGMMSPPASWTPVIGDTILKIDGKLKRIIGQLLKELDQFARNAIKDELASLDPLLRNQAVSDNGREQFDFDFGF</sequence>
<evidence type="ECO:0000313" key="3">
    <source>
        <dbReference type="Proteomes" id="UP000308199"/>
    </source>
</evidence>